<keyword evidence="6" id="KW-1185">Reference proteome</keyword>
<dbReference type="FunFam" id="3.40.309.10:FF:000009">
    <property type="entry name" value="Aldehyde dehydrogenase A"/>
    <property type="match status" value="1"/>
</dbReference>
<comment type="similarity">
    <text evidence="1">Belongs to the aldehyde dehydrogenase family.</text>
</comment>
<dbReference type="InterPro" id="IPR016162">
    <property type="entry name" value="Ald_DH_N"/>
</dbReference>
<dbReference type="AlphaFoldDB" id="I2GBB6"/>
<accession>I2GBB6</accession>
<dbReference type="SUPFAM" id="SSF53720">
    <property type="entry name" value="ALDH-like"/>
    <property type="match status" value="1"/>
</dbReference>
<dbReference type="FunFam" id="3.40.605.10:FF:000012">
    <property type="entry name" value="NAD-dependent succinate-semialdehyde dehydrogenase"/>
    <property type="match status" value="1"/>
</dbReference>
<comment type="caution">
    <text evidence="5">The sequence shown here is derived from an EMBL/GenBank/DDBJ whole genome shotgun (WGS) entry which is preliminary data.</text>
</comment>
<evidence type="ECO:0000256" key="1">
    <source>
        <dbReference type="ARBA" id="ARBA00009986"/>
    </source>
</evidence>
<dbReference type="InterPro" id="IPR047110">
    <property type="entry name" value="GABD/Sad-like"/>
</dbReference>
<dbReference type="CDD" id="cd07100">
    <property type="entry name" value="ALDH_SSADH1_GabD1"/>
    <property type="match status" value="1"/>
</dbReference>
<dbReference type="EC" id="1.2.1.16" evidence="5"/>
<reference evidence="5 6" key="1">
    <citation type="journal article" date="2012" name="J. Bacteriol.">
        <title>Genome Sequence of the Filamentous Bacterium Fibrisoma limi BUZ 3T.</title>
        <authorList>
            <person name="Filippini M."/>
            <person name="Qi W."/>
            <person name="Jaenicke S."/>
            <person name="Goesmann A."/>
            <person name="Smits T.H."/>
            <person name="Bagheri H.C."/>
        </authorList>
    </citation>
    <scope>NUCLEOTIDE SEQUENCE [LARGE SCALE GENOMIC DNA]</scope>
    <source>
        <strain evidence="6">BUZ 3T</strain>
    </source>
</reference>
<dbReference type="Pfam" id="PF00171">
    <property type="entry name" value="Aldedh"/>
    <property type="match status" value="1"/>
</dbReference>
<keyword evidence="2" id="KW-0521">NADP</keyword>
<name>I2GBB6_9BACT</name>
<keyword evidence="3 5" id="KW-0560">Oxidoreductase</keyword>
<dbReference type="Gene3D" id="3.40.605.10">
    <property type="entry name" value="Aldehyde Dehydrogenase, Chain A, domain 1"/>
    <property type="match status" value="1"/>
</dbReference>
<dbReference type="InterPro" id="IPR044148">
    <property type="entry name" value="ALDH_GabD1-like"/>
</dbReference>
<proteinExistence type="inferred from homology"/>
<evidence type="ECO:0000256" key="2">
    <source>
        <dbReference type="ARBA" id="ARBA00022857"/>
    </source>
</evidence>
<dbReference type="Proteomes" id="UP000009309">
    <property type="component" value="Unassembled WGS sequence"/>
</dbReference>
<feature type="domain" description="Aldehyde dehydrogenase" evidence="4">
    <location>
        <begin position="3"/>
        <end position="450"/>
    </location>
</feature>
<dbReference type="InterPro" id="IPR015590">
    <property type="entry name" value="Aldehyde_DH_dom"/>
</dbReference>
<dbReference type="PANTHER" id="PTHR43217">
    <property type="entry name" value="SUCCINATE SEMIALDEHYDE DEHYDROGENASE [NAD(P)+] SAD"/>
    <property type="match status" value="1"/>
</dbReference>
<dbReference type="Gene3D" id="3.40.309.10">
    <property type="entry name" value="Aldehyde Dehydrogenase, Chain A, domain 2"/>
    <property type="match status" value="1"/>
</dbReference>
<sequence length="455" mass="49600">MSKTFQSINPYTLHVIQEFAEETSAQVDARLAQATETQRTWVSRSFAERGELFRQLGTYLRDNRQRLAELITAEMGKILSESLGEVDKCAGQCDYYADNAERLLQPDIIPTDAQESRVVYEPVGVVLAIMPWNFPFWQVFRYSVPALMAGNVTLLKHAPNVFGCAIAIEEAYRAVGFPEGVFQSLISDVDAVERLLADNRVGMVTLTGSERAGSTVASLAGRNIKKSVLELGGSDALIVLKDADLDKAAEAAVQSRMSNAGQVCIAAKRFLVEKPVKAAFTEKVKALIDAMKQGDPTQNDTKIGPLARVDLAEQLERQLQTALNEGATLLSGGERRDANFQPTLLDNVSPDSVVFREETFGPLAAITEVADEAEAVRLANQSRYGLSAAIWTKDLAKADRLSRQLEVGSVFVNAIVRSDSRLPIGGVKKSGYGRELSEAGIKDFCTAKTVYIGKT</sequence>
<evidence type="ECO:0000313" key="5">
    <source>
        <dbReference type="EMBL" id="CCH51190.1"/>
    </source>
</evidence>
<dbReference type="STRING" id="1185876.BN8_00106"/>
<organism evidence="5 6">
    <name type="scientific">Fibrisoma limi BUZ 3</name>
    <dbReference type="NCBI Taxonomy" id="1185876"/>
    <lineage>
        <taxon>Bacteria</taxon>
        <taxon>Pseudomonadati</taxon>
        <taxon>Bacteroidota</taxon>
        <taxon>Cytophagia</taxon>
        <taxon>Cytophagales</taxon>
        <taxon>Spirosomataceae</taxon>
        <taxon>Fibrisoma</taxon>
    </lineage>
</organism>
<dbReference type="EMBL" id="CAIT01000003">
    <property type="protein sequence ID" value="CCH51190.1"/>
    <property type="molecule type" value="Genomic_DNA"/>
</dbReference>
<evidence type="ECO:0000256" key="3">
    <source>
        <dbReference type="ARBA" id="ARBA00023002"/>
    </source>
</evidence>
<evidence type="ECO:0000313" key="6">
    <source>
        <dbReference type="Proteomes" id="UP000009309"/>
    </source>
</evidence>
<dbReference type="PANTHER" id="PTHR43217:SF1">
    <property type="entry name" value="SUCCINATE SEMIALDEHYDE DEHYDROGENASE [NAD(P)+] SAD"/>
    <property type="match status" value="1"/>
</dbReference>
<evidence type="ECO:0000259" key="4">
    <source>
        <dbReference type="Pfam" id="PF00171"/>
    </source>
</evidence>
<dbReference type="InterPro" id="IPR016163">
    <property type="entry name" value="Ald_DH_C"/>
</dbReference>
<protein>
    <submittedName>
        <fullName evidence="5">Succinate-semialdehyde dehydrogenase (NADP+)</fullName>
        <ecNumber evidence="5">1.2.1.16</ecNumber>
    </submittedName>
</protein>
<gene>
    <name evidence="5" type="primary">gabD</name>
    <name evidence="5" type="ORF">BN8_00106</name>
</gene>
<dbReference type="OrthoDB" id="9762913at2"/>
<dbReference type="GO" id="GO:0004777">
    <property type="term" value="F:succinate-semialdehyde dehydrogenase (NAD+) activity"/>
    <property type="evidence" value="ECO:0007669"/>
    <property type="project" value="TreeGrafter"/>
</dbReference>
<dbReference type="GO" id="GO:0004030">
    <property type="term" value="F:aldehyde dehydrogenase [NAD(P)+] activity"/>
    <property type="evidence" value="ECO:0007669"/>
    <property type="project" value="InterPro"/>
</dbReference>
<dbReference type="RefSeq" id="WP_009279780.1">
    <property type="nucleotide sequence ID" value="NZ_CAIT01000003.1"/>
</dbReference>
<dbReference type="eggNOG" id="COG1012">
    <property type="taxonomic scope" value="Bacteria"/>
</dbReference>
<dbReference type="InterPro" id="IPR016161">
    <property type="entry name" value="Ald_DH/histidinol_DH"/>
</dbReference>